<keyword evidence="5 6" id="KW-0143">Chaperone</keyword>
<protein>
    <recommendedName>
        <fullName evidence="6">GrpE protein homolog</fullName>
    </recommendedName>
</protein>
<accession>A0A1H6Q4J3</accession>
<dbReference type="GO" id="GO:0042803">
    <property type="term" value="F:protein homodimerization activity"/>
    <property type="evidence" value="ECO:0007669"/>
    <property type="project" value="InterPro"/>
</dbReference>
<feature type="compositionally biased region" description="Low complexity" evidence="8">
    <location>
        <begin position="54"/>
        <end position="79"/>
    </location>
</feature>
<dbReference type="GO" id="GO:0000774">
    <property type="term" value="F:adenyl-nucleotide exchange factor activity"/>
    <property type="evidence" value="ECO:0007669"/>
    <property type="project" value="EnsemblFungi"/>
</dbReference>
<evidence type="ECO:0000313" key="11">
    <source>
        <dbReference type="Proteomes" id="UP000182444"/>
    </source>
</evidence>
<comment type="function">
    <text evidence="6">Essential component of the PAM complex, a complex required for the translocation of transit peptide-containing proteins from the inner membrane into the mitochondrial matrix in an ATP-dependent manner.</text>
</comment>
<dbReference type="InterPro" id="IPR000740">
    <property type="entry name" value="GrpE"/>
</dbReference>
<feature type="region of interest" description="Disordered" evidence="8">
    <location>
        <begin position="44"/>
        <end position="79"/>
    </location>
</feature>
<dbReference type="GO" id="GO:0001405">
    <property type="term" value="C:PAM complex, Tim23 associated import motor"/>
    <property type="evidence" value="ECO:0007669"/>
    <property type="project" value="EnsemblFungi"/>
</dbReference>
<keyword evidence="4 6" id="KW-0496">Mitochondrion</keyword>
<dbReference type="GO" id="GO:0042026">
    <property type="term" value="P:protein refolding"/>
    <property type="evidence" value="ECO:0007669"/>
    <property type="project" value="EnsemblFungi"/>
</dbReference>
<dbReference type="OMA" id="PHRHQAI"/>
<comment type="similarity">
    <text evidence="2 7">Belongs to the GrpE family.</text>
</comment>
<evidence type="ECO:0000313" key="10">
    <source>
        <dbReference type="EMBL" id="RDW25857.1"/>
    </source>
</evidence>
<dbReference type="RefSeq" id="XP_501980.1">
    <property type="nucleotide sequence ID" value="XM_501980.1"/>
</dbReference>
<evidence type="ECO:0000313" key="9">
    <source>
        <dbReference type="EMBL" id="AOW03054.1"/>
    </source>
</evidence>
<evidence type="ECO:0000256" key="7">
    <source>
        <dbReference type="RuleBase" id="RU004478"/>
    </source>
</evidence>
<proteinExistence type="inferred from homology"/>
<organism evidence="9 11">
    <name type="scientific">Yarrowia lipolytica</name>
    <name type="common">Candida lipolytica</name>
    <dbReference type="NCBI Taxonomy" id="4952"/>
    <lineage>
        <taxon>Eukaryota</taxon>
        <taxon>Fungi</taxon>
        <taxon>Dikarya</taxon>
        <taxon>Ascomycota</taxon>
        <taxon>Saccharomycotina</taxon>
        <taxon>Dipodascomycetes</taxon>
        <taxon>Dipodascales</taxon>
        <taxon>Dipodascales incertae sedis</taxon>
        <taxon>Yarrowia</taxon>
    </lineage>
</organism>
<gene>
    <name evidence="10" type="ORF">B0I71DRAFT_131908</name>
    <name evidence="9" type="ORF">YALI1_C25758g</name>
</gene>
<dbReference type="Proteomes" id="UP000182444">
    <property type="component" value="Chromosome 1C"/>
</dbReference>
<dbReference type="InterPro" id="IPR009012">
    <property type="entry name" value="GrpE_head"/>
</dbReference>
<reference evidence="9 11" key="1">
    <citation type="journal article" date="2016" name="PLoS ONE">
        <title>Sequence Assembly of Yarrowia lipolytica Strain W29/CLIB89 Shows Transposable Element Diversity.</title>
        <authorList>
            <person name="Magnan C."/>
            <person name="Yu J."/>
            <person name="Chang I."/>
            <person name="Jahn E."/>
            <person name="Kanomata Y."/>
            <person name="Wu J."/>
            <person name="Zeller M."/>
            <person name="Oakes M."/>
            <person name="Baldi P."/>
            <person name="Sandmeyer S."/>
        </authorList>
    </citation>
    <scope>NUCLEOTIDE SEQUENCE [LARGE SCALE GENOMIC DNA]</scope>
    <source>
        <strain evidence="9">CLIB89</strain>
        <strain evidence="11">CLIB89(W29)</strain>
    </source>
</reference>
<comment type="subcellular location">
    <subcellularLocation>
        <location evidence="1 6">Mitochondrion matrix</location>
    </subcellularLocation>
</comment>
<dbReference type="InterPro" id="IPR013805">
    <property type="entry name" value="GrpE_CC"/>
</dbReference>
<dbReference type="Pfam" id="PF01025">
    <property type="entry name" value="GrpE"/>
    <property type="match status" value="1"/>
</dbReference>
<dbReference type="KEGG" id="yli:2909982"/>
<evidence type="ECO:0000313" key="12">
    <source>
        <dbReference type="Proteomes" id="UP000256601"/>
    </source>
</evidence>
<sequence>MISRIARVQRSAAVRSTVRSAMRPATVAPMASFNLRSRFYSDKAETKAEDPEAAAEAAGPAANAADASASGASAAETKTAPTAEEYEALLAKFEKKDKECAQFKEHYQRAITDFRHLQETTKREIKKAHDFALAKFAKDLLDSVDNFDRALGVVPDEIKNDRENNKEIMNFYDGIKMTQDIFEKTLGKHGMKKLEPVGEVFDPNMHEAVFEAPQPDKEAGTVFFVQQTGFTLNDRILRAAKVGVVKGE</sequence>
<name>A0A1H6Q4J3_YARLL</name>
<dbReference type="GeneID" id="2909982"/>
<dbReference type="Gene3D" id="2.30.22.10">
    <property type="entry name" value="Head domain of nucleotide exchange factor GrpE"/>
    <property type="match status" value="1"/>
</dbReference>
<evidence type="ECO:0000256" key="2">
    <source>
        <dbReference type="ARBA" id="ARBA00009054"/>
    </source>
</evidence>
<evidence type="ECO:0000256" key="4">
    <source>
        <dbReference type="ARBA" id="ARBA00023128"/>
    </source>
</evidence>
<dbReference type="PANTHER" id="PTHR21237:SF23">
    <property type="entry name" value="GRPE PROTEIN HOMOLOG, MITOCHONDRIAL"/>
    <property type="match status" value="1"/>
</dbReference>
<evidence type="ECO:0000256" key="8">
    <source>
        <dbReference type="SAM" id="MobiDB-lite"/>
    </source>
</evidence>
<dbReference type="Proteomes" id="UP000256601">
    <property type="component" value="Unassembled WGS sequence"/>
</dbReference>
<dbReference type="GO" id="GO:0051087">
    <property type="term" value="F:protein-folding chaperone binding"/>
    <property type="evidence" value="ECO:0007669"/>
    <property type="project" value="InterPro"/>
</dbReference>
<dbReference type="GO" id="GO:0030150">
    <property type="term" value="P:protein import into mitochondrial matrix"/>
    <property type="evidence" value="ECO:0007669"/>
    <property type="project" value="EnsemblFungi"/>
</dbReference>
<reference evidence="10 12" key="2">
    <citation type="submission" date="2018-07" db="EMBL/GenBank/DDBJ databases">
        <title>Draft Genome Assemblies for Five Robust Yarrowia lipolytica Strains Exhibiting High Lipid Production and Pentose Sugar Utilization and Sugar Alcohol Secretion from Undetoxified Lignocellulosic Biomass Hydrolysates.</title>
        <authorList>
            <consortium name="DOE Joint Genome Institute"/>
            <person name="Walker C."/>
            <person name="Ryu S."/>
            <person name="Na H."/>
            <person name="Zane M."/>
            <person name="LaButti K."/>
            <person name="Lipzen A."/>
            <person name="Haridas S."/>
            <person name="Barry K."/>
            <person name="Grigoriev I.V."/>
            <person name="Quarterman J."/>
            <person name="Slininger P."/>
            <person name="Dien B."/>
            <person name="Trinh C.T."/>
        </authorList>
    </citation>
    <scope>NUCLEOTIDE SEQUENCE [LARGE SCALE GENOMIC DNA]</scope>
    <source>
        <strain evidence="10 12">YB392</strain>
    </source>
</reference>
<dbReference type="FunFam" id="2.30.22.10:FF:000002">
    <property type="entry name" value="GrpE protein homolog"/>
    <property type="match status" value="1"/>
</dbReference>
<dbReference type="PANTHER" id="PTHR21237">
    <property type="entry name" value="GRPE PROTEIN"/>
    <property type="match status" value="1"/>
</dbReference>
<dbReference type="SUPFAM" id="SSF58014">
    <property type="entry name" value="Coiled-coil domain of nucleotide exchange factor GrpE"/>
    <property type="match status" value="1"/>
</dbReference>
<dbReference type="PROSITE" id="PS01071">
    <property type="entry name" value="GRPE"/>
    <property type="match status" value="1"/>
</dbReference>
<dbReference type="VEuPathDB" id="FungiDB:YALI1_C25758g"/>
<dbReference type="GO" id="GO:0051082">
    <property type="term" value="F:unfolded protein binding"/>
    <property type="evidence" value="ECO:0007669"/>
    <property type="project" value="TreeGrafter"/>
</dbReference>
<dbReference type="EMBL" id="KZ858992">
    <property type="protein sequence ID" value="RDW25857.1"/>
    <property type="molecule type" value="Genomic_DNA"/>
</dbReference>
<evidence type="ECO:0000256" key="1">
    <source>
        <dbReference type="ARBA" id="ARBA00004305"/>
    </source>
</evidence>
<keyword evidence="3" id="KW-0809">Transit peptide</keyword>
<dbReference type="eggNOG" id="KOG3003">
    <property type="taxonomic scope" value="Eukaryota"/>
</dbReference>
<dbReference type="SUPFAM" id="SSF51064">
    <property type="entry name" value="Head domain of nucleotide exchange factor GrpE"/>
    <property type="match status" value="1"/>
</dbReference>
<dbReference type="VEuPathDB" id="FungiDB:YALI0_C18513g"/>
<evidence type="ECO:0000256" key="6">
    <source>
        <dbReference type="RuleBase" id="RU000640"/>
    </source>
</evidence>
<dbReference type="OrthoDB" id="201635at2759"/>
<dbReference type="AlphaFoldDB" id="A0A1H6Q4J3"/>
<dbReference type="HAMAP" id="MF_01151">
    <property type="entry name" value="GrpE"/>
    <property type="match status" value="1"/>
</dbReference>
<dbReference type="CDD" id="cd00446">
    <property type="entry name" value="GrpE"/>
    <property type="match status" value="1"/>
</dbReference>
<dbReference type="FunFam" id="3.90.20.20:FF:000011">
    <property type="entry name" value="GrpE protein homolog"/>
    <property type="match status" value="1"/>
</dbReference>
<dbReference type="PRINTS" id="PR00773">
    <property type="entry name" value="GRPEPROTEIN"/>
</dbReference>
<evidence type="ECO:0000256" key="5">
    <source>
        <dbReference type="ARBA" id="ARBA00023186"/>
    </source>
</evidence>
<evidence type="ECO:0000256" key="3">
    <source>
        <dbReference type="ARBA" id="ARBA00022946"/>
    </source>
</evidence>
<dbReference type="Gene3D" id="3.90.20.20">
    <property type="match status" value="1"/>
</dbReference>
<dbReference type="EMBL" id="CP017555">
    <property type="protein sequence ID" value="AOW03054.1"/>
    <property type="molecule type" value="Genomic_DNA"/>
</dbReference>